<protein>
    <recommendedName>
        <fullName evidence="3">protein-histidine N-methyltransferase</fullName>
        <ecNumber evidence="3">2.1.1.85</ecNumber>
    </recommendedName>
</protein>
<evidence type="ECO:0000256" key="6">
    <source>
        <dbReference type="ARBA" id="ARBA00022679"/>
    </source>
</evidence>
<dbReference type="STRING" id="1037660.A0A066VHL2"/>
<evidence type="ECO:0000256" key="1">
    <source>
        <dbReference type="ARBA" id="ARBA00004123"/>
    </source>
</evidence>
<evidence type="ECO:0000256" key="5">
    <source>
        <dbReference type="ARBA" id="ARBA00022603"/>
    </source>
</evidence>
<dbReference type="InParanoid" id="A0A066VHL2"/>
<dbReference type="AlphaFoldDB" id="A0A066VHL2"/>
<dbReference type="Gene3D" id="3.40.50.150">
    <property type="entry name" value="Vaccinia Virus protein VP39"/>
    <property type="match status" value="1"/>
</dbReference>
<dbReference type="SUPFAM" id="SSF53335">
    <property type="entry name" value="S-adenosyl-L-methionine-dependent methyltransferases"/>
    <property type="match status" value="1"/>
</dbReference>
<keyword evidence="12" id="KW-1185">Reference proteome</keyword>
<dbReference type="GO" id="GO:0032259">
    <property type="term" value="P:methylation"/>
    <property type="evidence" value="ECO:0007669"/>
    <property type="project" value="UniProtKB-KW"/>
</dbReference>
<dbReference type="PANTHER" id="PTHR14614:SF39">
    <property type="entry name" value="HISTIDINE PROTEIN METHYLTRANSFERASE 1 HOMOLOG"/>
    <property type="match status" value="1"/>
</dbReference>
<dbReference type="GO" id="GO:0005634">
    <property type="term" value="C:nucleus"/>
    <property type="evidence" value="ECO:0007669"/>
    <property type="project" value="UniProtKB-SubCell"/>
</dbReference>
<evidence type="ECO:0000256" key="9">
    <source>
        <dbReference type="ARBA" id="ARBA00038126"/>
    </source>
</evidence>
<keyword evidence="7" id="KW-0949">S-adenosyl-L-methionine</keyword>
<evidence type="ECO:0000256" key="2">
    <source>
        <dbReference type="ARBA" id="ARBA00004496"/>
    </source>
</evidence>
<gene>
    <name evidence="11" type="ORF">K437DRAFT_227051</name>
</gene>
<dbReference type="GeneID" id="25262604"/>
<keyword evidence="4" id="KW-0963">Cytoplasm</keyword>
<evidence type="ECO:0000256" key="8">
    <source>
        <dbReference type="ARBA" id="ARBA00023242"/>
    </source>
</evidence>
<feature type="region of interest" description="Disordered" evidence="10">
    <location>
        <begin position="157"/>
        <end position="176"/>
    </location>
</feature>
<dbReference type="FunCoup" id="A0A066VHL2">
    <property type="interactions" value="314"/>
</dbReference>
<evidence type="ECO:0000256" key="10">
    <source>
        <dbReference type="SAM" id="MobiDB-lite"/>
    </source>
</evidence>
<keyword evidence="8" id="KW-0539">Nucleus</keyword>
<dbReference type="GO" id="GO:0018064">
    <property type="term" value="F:protein-L-histidine N-tele-methyltransferase activity"/>
    <property type="evidence" value="ECO:0007669"/>
    <property type="project" value="UniProtKB-EC"/>
</dbReference>
<dbReference type="InterPro" id="IPR029063">
    <property type="entry name" value="SAM-dependent_MTases_sf"/>
</dbReference>
<keyword evidence="5" id="KW-0489">Methyltransferase</keyword>
<evidence type="ECO:0000256" key="4">
    <source>
        <dbReference type="ARBA" id="ARBA00022490"/>
    </source>
</evidence>
<dbReference type="OMA" id="ADVKFQM"/>
<dbReference type="RefSeq" id="XP_013241561.1">
    <property type="nucleotide sequence ID" value="XM_013386107.1"/>
</dbReference>
<proteinExistence type="inferred from homology"/>
<dbReference type="Proteomes" id="UP000027361">
    <property type="component" value="Unassembled WGS sequence"/>
</dbReference>
<accession>A0A066VHL2</accession>
<dbReference type="GO" id="GO:0005737">
    <property type="term" value="C:cytoplasm"/>
    <property type="evidence" value="ECO:0007669"/>
    <property type="project" value="UniProtKB-SubCell"/>
</dbReference>
<dbReference type="EC" id="2.1.1.85" evidence="3"/>
<organism evidence="11 12">
    <name type="scientific">Tilletiaria anomala (strain ATCC 24038 / CBS 436.72 / UBC 951)</name>
    <dbReference type="NCBI Taxonomy" id="1037660"/>
    <lineage>
        <taxon>Eukaryota</taxon>
        <taxon>Fungi</taxon>
        <taxon>Dikarya</taxon>
        <taxon>Basidiomycota</taxon>
        <taxon>Ustilaginomycotina</taxon>
        <taxon>Exobasidiomycetes</taxon>
        <taxon>Georgefischeriales</taxon>
        <taxon>Tilletiariaceae</taxon>
        <taxon>Tilletiaria</taxon>
    </lineage>
</organism>
<dbReference type="HOGENOM" id="CLU_038704_1_0_1"/>
<dbReference type="OrthoDB" id="1723750at2759"/>
<evidence type="ECO:0000256" key="3">
    <source>
        <dbReference type="ARBA" id="ARBA00012533"/>
    </source>
</evidence>
<comment type="caution">
    <text evidence="11">The sequence shown here is derived from an EMBL/GenBank/DDBJ whole genome shotgun (WGS) entry which is preliminary data.</text>
</comment>
<dbReference type="InterPro" id="IPR019410">
    <property type="entry name" value="Methyltransf_16"/>
</dbReference>
<reference evidence="11 12" key="1">
    <citation type="submission" date="2014-05" db="EMBL/GenBank/DDBJ databases">
        <title>Draft genome sequence of a rare smut relative, Tilletiaria anomala UBC 951.</title>
        <authorList>
            <consortium name="DOE Joint Genome Institute"/>
            <person name="Toome M."/>
            <person name="Kuo A."/>
            <person name="Henrissat B."/>
            <person name="Lipzen A."/>
            <person name="Tritt A."/>
            <person name="Yoshinaga Y."/>
            <person name="Zane M."/>
            <person name="Barry K."/>
            <person name="Grigoriev I.V."/>
            <person name="Spatafora J.W."/>
            <person name="Aimea M.C."/>
        </authorList>
    </citation>
    <scope>NUCLEOTIDE SEQUENCE [LARGE SCALE GENOMIC DNA]</scope>
    <source>
        <strain evidence="11 12">UBC 951</strain>
    </source>
</reference>
<name>A0A066VHL2_TILAU</name>
<dbReference type="EMBL" id="JMSN01000085">
    <property type="protein sequence ID" value="KDN40971.1"/>
    <property type="molecule type" value="Genomic_DNA"/>
</dbReference>
<sequence length="358" mass="38925">VILRRRDLFDARFQLLTAHIDADNDEDETEAFAIDANTDLTPGVYEGGLKTWECSMDLISVLHDRFGNGEGAKHHLHGASILDIGCGTALPSAFLLSLLLNEKSARSSELEKGKTELFLLDYNLQVLQLVTVPNLVLAWYFSDAAALIREKYPIAPSKAKKSNDDESTTSSTASNWTANGEEAAEVPIHPDLLSAFLQALNSRGITLRFFAGDWAGLQAAPPYDLILTSETIYSLDSLPSLVQLLSECSRRSSPLASSASAQRVSRYLESTYLSERAARIEQQPRHPSSTLCLVAAKVLYFGVGGGVQALKQAVISHQRASDPGEIHKSGEVDATGWVEEIDRVQQGVGRVVLSVGWA</sequence>
<evidence type="ECO:0000256" key="7">
    <source>
        <dbReference type="ARBA" id="ARBA00022691"/>
    </source>
</evidence>
<comment type="similarity">
    <text evidence="9">Belongs to the methyltransferase superfamily. METTL18 family.</text>
</comment>
<keyword evidence="6" id="KW-0808">Transferase</keyword>
<feature type="non-terminal residue" evidence="11">
    <location>
        <position position="1"/>
    </location>
</feature>
<dbReference type="PANTHER" id="PTHR14614">
    <property type="entry name" value="HEPATOCELLULAR CARCINOMA-ASSOCIATED ANTIGEN"/>
    <property type="match status" value="1"/>
</dbReference>
<evidence type="ECO:0000313" key="11">
    <source>
        <dbReference type="EMBL" id="KDN40971.1"/>
    </source>
</evidence>
<evidence type="ECO:0000313" key="12">
    <source>
        <dbReference type="Proteomes" id="UP000027361"/>
    </source>
</evidence>
<comment type="subcellular location">
    <subcellularLocation>
        <location evidence="2">Cytoplasm</location>
    </subcellularLocation>
    <subcellularLocation>
        <location evidence="1">Nucleus</location>
    </subcellularLocation>
</comment>